<dbReference type="Gene3D" id="6.10.250.1270">
    <property type="match status" value="1"/>
</dbReference>
<evidence type="ECO:0000313" key="2">
    <source>
        <dbReference type="Ensembl" id="ENSTGEP00000033190.1"/>
    </source>
</evidence>
<dbReference type="Ensembl" id="ENSTGET00000039421.1">
    <property type="protein sequence ID" value="ENSTGEP00000033190.1"/>
    <property type="gene ID" value="ENSTGEG00000026522.1"/>
</dbReference>
<feature type="compositionally biased region" description="Low complexity" evidence="1">
    <location>
        <begin position="33"/>
        <end position="50"/>
    </location>
</feature>
<organism evidence="2 3">
    <name type="scientific">Theropithecus gelada</name>
    <name type="common">Gelada baboon</name>
    <dbReference type="NCBI Taxonomy" id="9565"/>
    <lineage>
        <taxon>Eukaryota</taxon>
        <taxon>Metazoa</taxon>
        <taxon>Chordata</taxon>
        <taxon>Craniata</taxon>
        <taxon>Vertebrata</taxon>
        <taxon>Euteleostomi</taxon>
        <taxon>Mammalia</taxon>
        <taxon>Eutheria</taxon>
        <taxon>Euarchontoglires</taxon>
        <taxon>Primates</taxon>
        <taxon>Haplorrhini</taxon>
        <taxon>Catarrhini</taxon>
        <taxon>Cercopithecidae</taxon>
        <taxon>Cercopithecinae</taxon>
        <taxon>Theropithecus</taxon>
    </lineage>
</organism>
<reference evidence="2" key="3">
    <citation type="submission" date="2025-09" db="UniProtKB">
        <authorList>
            <consortium name="Ensembl"/>
        </authorList>
    </citation>
    <scope>IDENTIFICATION</scope>
</reference>
<protein>
    <submittedName>
        <fullName evidence="2">Uncharacterized protein</fullName>
    </submittedName>
</protein>
<evidence type="ECO:0000313" key="3">
    <source>
        <dbReference type="Proteomes" id="UP000694411"/>
    </source>
</evidence>
<name>A0A8D2GCD5_THEGE</name>
<feature type="compositionally biased region" description="Basic and acidic residues" evidence="1">
    <location>
        <begin position="1"/>
        <end position="30"/>
    </location>
</feature>
<sequence length="70" mass="7757">MTKRNQKPEVRKAQREQAIRAAKEAKEAKQASKKTAMAAAKAPTKATPKQKIVKPVSFSSLRGRWIPIVS</sequence>
<accession>A0A8D2GCD5</accession>
<evidence type="ECO:0000256" key="1">
    <source>
        <dbReference type="SAM" id="MobiDB-lite"/>
    </source>
</evidence>
<reference evidence="2" key="1">
    <citation type="submission" date="2018-05" db="EMBL/GenBank/DDBJ databases">
        <title>Whole genome of Theropithecus gelada.</title>
        <authorList>
            <person name="Chiou K.L."/>
            <person name="Snyder-Mackler N."/>
        </authorList>
    </citation>
    <scope>NUCLEOTIDE SEQUENCE [LARGE SCALE GENOMIC DNA]</scope>
</reference>
<dbReference type="AlphaFoldDB" id="A0A8D2GCD5"/>
<feature type="region of interest" description="Disordered" evidence="1">
    <location>
        <begin position="1"/>
        <end position="51"/>
    </location>
</feature>
<dbReference type="Proteomes" id="UP000694411">
    <property type="component" value="Chromosome 2"/>
</dbReference>
<reference evidence="2" key="2">
    <citation type="submission" date="2025-08" db="UniProtKB">
        <authorList>
            <consortium name="Ensembl"/>
        </authorList>
    </citation>
    <scope>IDENTIFICATION</scope>
</reference>
<keyword evidence="3" id="KW-1185">Reference proteome</keyword>
<proteinExistence type="predicted"/>